<proteinExistence type="inferred from homology"/>
<evidence type="ECO:0000256" key="7">
    <source>
        <dbReference type="ARBA" id="ARBA00023235"/>
    </source>
</evidence>
<keyword evidence="8" id="KW-0676">Redox-active center</keyword>
<dbReference type="InterPro" id="IPR051063">
    <property type="entry name" value="PDI"/>
</dbReference>
<evidence type="ECO:0000313" key="14">
    <source>
        <dbReference type="RefSeq" id="XP_027352419.1"/>
    </source>
</evidence>
<dbReference type="CDD" id="cd02998">
    <property type="entry name" value="PDI_a_ERp38"/>
    <property type="match status" value="2"/>
</dbReference>
<dbReference type="PROSITE" id="PS51352">
    <property type="entry name" value="THIOREDOXIN_2"/>
    <property type="match status" value="2"/>
</dbReference>
<organism evidence="13 14">
    <name type="scientific">Abrus precatorius</name>
    <name type="common">Indian licorice</name>
    <name type="synonym">Glycine abrus</name>
    <dbReference type="NCBI Taxonomy" id="3816"/>
    <lineage>
        <taxon>Eukaryota</taxon>
        <taxon>Viridiplantae</taxon>
        <taxon>Streptophyta</taxon>
        <taxon>Embryophyta</taxon>
        <taxon>Tracheophyta</taxon>
        <taxon>Spermatophyta</taxon>
        <taxon>Magnoliopsida</taxon>
        <taxon>eudicotyledons</taxon>
        <taxon>Gunneridae</taxon>
        <taxon>Pentapetalae</taxon>
        <taxon>rosids</taxon>
        <taxon>fabids</taxon>
        <taxon>Fabales</taxon>
        <taxon>Fabaceae</taxon>
        <taxon>Papilionoideae</taxon>
        <taxon>50 kb inversion clade</taxon>
        <taxon>NPAAA clade</taxon>
        <taxon>indigoferoid/millettioid clade</taxon>
        <taxon>Abreae</taxon>
        <taxon>Abrus</taxon>
    </lineage>
</organism>
<evidence type="ECO:0000256" key="5">
    <source>
        <dbReference type="ARBA" id="ARBA00022737"/>
    </source>
</evidence>
<evidence type="ECO:0000256" key="3">
    <source>
        <dbReference type="ARBA" id="ARBA00012723"/>
    </source>
</evidence>
<dbReference type="GO" id="GO:0003756">
    <property type="term" value="F:protein disulfide isomerase activity"/>
    <property type="evidence" value="ECO:0007669"/>
    <property type="project" value="UniProtKB-EC"/>
</dbReference>
<gene>
    <name evidence="14" type="primary">LOC113863158</name>
</gene>
<feature type="domain" description="Thioredoxin" evidence="12">
    <location>
        <begin position="8"/>
        <end position="135"/>
    </location>
</feature>
<dbReference type="Proteomes" id="UP000694853">
    <property type="component" value="Unplaced"/>
</dbReference>
<dbReference type="RefSeq" id="XP_027352419.1">
    <property type="nucleotide sequence ID" value="XM_027496618.1"/>
</dbReference>
<dbReference type="InterPro" id="IPR017937">
    <property type="entry name" value="Thioredoxin_CS"/>
</dbReference>
<dbReference type="Gene3D" id="1.20.1150.12">
    <property type="entry name" value="Endoplasmic reticulum resident protein 29, C-terminal domain"/>
    <property type="match status" value="1"/>
</dbReference>
<dbReference type="InterPro" id="IPR005788">
    <property type="entry name" value="PDI_thioredoxin-like_dom"/>
</dbReference>
<reference evidence="14" key="2">
    <citation type="submission" date="2025-08" db="UniProtKB">
        <authorList>
            <consortium name="RefSeq"/>
        </authorList>
    </citation>
    <scope>IDENTIFICATION</scope>
    <source>
        <tissue evidence="14">Young leaves</tissue>
    </source>
</reference>
<dbReference type="SUPFAM" id="SSF52833">
    <property type="entry name" value="Thioredoxin-like"/>
    <property type="match status" value="2"/>
</dbReference>
<dbReference type="InterPro" id="IPR036356">
    <property type="entry name" value="ERp29_C_sf"/>
</dbReference>
<dbReference type="NCBIfam" id="TIGR01126">
    <property type="entry name" value="pdi_dom"/>
    <property type="match status" value="2"/>
</dbReference>
<dbReference type="EC" id="5.3.4.1" evidence="3"/>
<keyword evidence="13" id="KW-1185">Reference proteome</keyword>
<keyword evidence="6" id="KW-1015">Disulfide bond</keyword>
<dbReference type="PROSITE" id="PS00194">
    <property type="entry name" value="THIOREDOXIN_1"/>
    <property type="match status" value="2"/>
</dbReference>
<evidence type="ECO:0000259" key="12">
    <source>
        <dbReference type="PROSITE" id="PS51352"/>
    </source>
</evidence>
<dbReference type="InterPro" id="IPR011679">
    <property type="entry name" value="ERp29_C"/>
</dbReference>
<dbReference type="GO" id="GO:0005783">
    <property type="term" value="C:endoplasmic reticulum"/>
    <property type="evidence" value="ECO:0007669"/>
    <property type="project" value="InterPro"/>
</dbReference>
<evidence type="ECO:0000256" key="4">
    <source>
        <dbReference type="ARBA" id="ARBA00022729"/>
    </source>
</evidence>
<evidence type="ECO:0000256" key="9">
    <source>
        <dbReference type="ARBA" id="ARBA00080925"/>
    </source>
</evidence>
<evidence type="ECO:0000256" key="6">
    <source>
        <dbReference type="ARBA" id="ARBA00023157"/>
    </source>
</evidence>
<evidence type="ECO:0000313" key="13">
    <source>
        <dbReference type="Proteomes" id="UP000694853"/>
    </source>
</evidence>
<dbReference type="PANTHER" id="PTHR45672">
    <property type="entry name" value="PROTEIN DISULFIDE-ISOMERASE C17H9.14C-RELATED"/>
    <property type="match status" value="1"/>
</dbReference>
<reference evidence="13" key="1">
    <citation type="journal article" date="2019" name="Toxins">
        <title>Detection of Abrin-Like and Prepropulchellin-Like Toxin Genes and Transcripts Using Whole Genome Sequencing and Full-Length Transcript Sequencing of Abrus precatorius.</title>
        <authorList>
            <person name="Hovde B.T."/>
            <person name="Daligault H.E."/>
            <person name="Hanschen E.R."/>
            <person name="Kunde Y.A."/>
            <person name="Johnson M.B."/>
            <person name="Starkenburg S.R."/>
            <person name="Johnson S.L."/>
        </authorList>
    </citation>
    <scope>NUCLEOTIDE SEQUENCE [LARGE SCALE GENOMIC DNA]</scope>
</reference>
<feature type="signal peptide" evidence="11">
    <location>
        <begin position="1"/>
        <end position="26"/>
    </location>
</feature>
<dbReference type="GeneID" id="113863158"/>
<keyword evidence="4 11" id="KW-0732">Signal</keyword>
<comment type="similarity">
    <text evidence="2 10">Belongs to the protein disulfide isomerase family.</text>
</comment>
<dbReference type="GO" id="GO:0006457">
    <property type="term" value="P:protein folding"/>
    <property type="evidence" value="ECO:0007669"/>
    <property type="project" value="TreeGrafter"/>
</dbReference>
<dbReference type="InterPro" id="IPR036249">
    <property type="entry name" value="Thioredoxin-like_sf"/>
</dbReference>
<feature type="domain" description="Thioredoxin" evidence="12">
    <location>
        <begin position="137"/>
        <end position="254"/>
    </location>
</feature>
<dbReference type="PANTHER" id="PTHR45672:SF19">
    <property type="entry name" value="PROTEIN DISULFIDE-ISOMERASE LIKE 2-1"/>
    <property type="match status" value="1"/>
</dbReference>
<name>A0A8B8LCF6_ABRPR</name>
<dbReference type="KEGG" id="aprc:113863158"/>
<keyword evidence="5" id="KW-0677">Repeat</keyword>
<accession>A0A8B8LCF6</accession>
<protein>
    <recommendedName>
        <fullName evidence="3">protein disulfide-isomerase</fullName>
        <ecNumber evidence="3">5.3.4.1</ecNumber>
    </recommendedName>
    <alternativeName>
        <fullName evidence="9">P5</fullName>
    </alternativeName>
</protein>
<comment type="catalytic activity">
    <reaction evidence="1">
        <text>Catalyzes the rearrangement of -S-S- bonds in proteins.</text>
        <dbReference type="EC" id="5.3.4.1"/>
    </reaction>
</comment>
<evidence type="ECO:0000256" key="10">
    <source>
        <dbReference type="RuleBase" id="RU004208"/>
    </source>
</evidence>
<dbReference type="Pfam" id="PF07749">
    <property type="entry name" value="ERp29"/>
    <property type="match status" value="1"/>
</dbReference>
<keyword evidence="7" id="KW-0413">Isomerase</keyword>
<sequence length="362" mass="39959">MWSSRMRLMLGVGAIALILLLSSASADDVVVLTENTFENEVGKDRGALVEFYAPWCGHCKKLAPEYEQLGASFKKTNSVLIGKVDCDEHKSVCSKYGVSGYPTIKWFPKGSLEPRKYEGARTAEALAAFVNMEAGTNVKIVSVPSSVVILSQDNFDEIVLDETKDVLVEFYAPWCGHCKALAPIYEKVAAAFKLEEEVVIANVDADKYKDLAEKYGVSGYPTLKFFPTRNKAGEDYDGGRDLGDFVAFINEKCGTYRDGKGQLTSKAGVIASLDDLVKEFVSADDNEKRTVFSRLEEEVKKLKGSAARHGSLYLKLAKNSMEKGADYAKNEIQRLERMLEKSISPAKADEFTLKKNILSIFG</sequence>
<evidence type="ECO:0000256" key="8">
    <source>
        <dbReference type="ARBA" id="ARBA00023284"/>
    </source>
</evidence>
<dbReference type="FunFam" id="3.40.30.10:FF:000032">
    <property type="entry name" value="Protein disulfide-isomerase A6 homolog"/>
    <property type="match status" value="2"/>
</dbReference>
<dbReference type="CDD" id="cd00238">
    <property type="entry name" value="ERp29c"/>
    <property type="match status" value="1"/>
</dbReference>
<evidence type="ECO:0000256" key="1">
    <source>
        <dbReference type="ARBA" id="ARBA00001182"/>
    </source>
</evidence>
<dbReference type="PRINTS" id="PR00421">
    <property type="entry name" value="THIOREDOXIN"/>
</dbReference>
<dbReference type="AlphaFoldDB" id="A0A8B8LCF6"/>
<evidence type="ECO:0000256" key="11">
    <source>
        <dbReference type="SAM" id="SignalP"/>
    </source>
</evidence>
<feature type="chain" id="PRO_5034069824" description="protein disulfide-isomerase" evidence="11">
    <location>
        <begin position="27"/>
        <end position="362"/>
    </location>
</feature>
<evidence type="ECO:0000256" key="2">
    <source>
        <dbReference type="ARBA" id="ARBA00006347"/>
    </source>
</evidence>
<dbReference type="SUPFAM" id="SSF47933">
    <property type="entry name" value="ERP29 C domain-like"/>
    <property type="match status" value="1"/>
</dbReference>
<dbReference type="Gene3D" id="3.40.30.10">
    <property type="entry name" value="Glutaredoxin"/>
    <property type="match status" value="2"/>
</dbReference>
<dbReference type="InterPro" id="IPR013766">
    <property type="entry name" value="Thioredoxin_domain"/>
</dbReference>
<dbReference type="OrthoDB" id="10264505at2759"/>
<dbReference type="Pfam" id="PF00085">
    <property type="entry name" value="Thioredoxin"/>
    <property type="match status" value="2"/>
</dbReference>